<dbReference type="PANTHER" id="PTHR13183">
    <property type="entry name" value="AXONEMAL INNER ARM DYNEIN LIGHT CHAIN 28"/>
    <property type="match status" value="1"/>
</dbReference>
<keyword evidence="1" id="KW-0243">Dynein</keyword>
<dbReference type="GO" id="GO:0097546">
    <property type="term" value="C:ciliary base"/>
    <property type="evidence" value="ECO:0007669"/>
    <property type="project" value="TreeGrafter"/>
</dbReference>
<feature type="region of interest" description="Disordered" evidence="6">
    <location>
        <begin position="331"/>
        <end position="357"/>
    </location>
</feature>
<accession>A0A430Q334</accession>
<evidence type="ECO:0000256" key="5">
    <source>
        <dbReference type="SAM" id="Coils"/>
    </source>
</evidence>
<evidence type="ECO:0000313" key="7">
    <source>
        <dbReference type="EMBL" id="RTG82101.1"/>
    </source>
</evidence>
<dbReference type="GO" id="GO:0045504">
    <property type="term" value="F:dynein heavy chain binding"/>
    <property type="evidence" value="ECO:0007669"/>
    <property type="project" value="TreeGrafter"/>
</dbReference>
<feature type="non-terminal residue" evidence="7">
    <location>
        <position position="1"/>
    </location>
</feature>
<evidence type="ECO:0000256" key="4">
    <source>
        <dbReference type="ARBA" id="ARBA00038114"/>
    </source>
</evidence>
<dbReference type="Proteomes" id="UP000290809">
    <property type="component" value="Unassembled WGS sequence"/>
</dbReference>
<reference evidence="7 8" key="1">
    <citation type="journal article" date="2019" name="PLoS Pathog.">
        <title>Genome sequence of the bovine parasite Schistosoma bovis Tanzania.</title>
        <authorList>
            <person name="Oey H."/>
            <person name="Zakrzewski M."/>
            <person name="Gobert G."/>
            <person name="Gravermann K."/>
            <person name="Stoye J."/>
            <person name="Jones M."/>
            <person name="Mcmanus D."/>
            <person name="Krause L."/>
        </authorList>
    </citation>
    <scope>NUCLEOTIDE SEQUENCE [LARGE SCALE GENOMIC DNA]</scope>
    <source>
        <strain evidence="7 8">TAN1997</strain>
    </source>
</reference>
<evidence type="ECO:0000256" key="6">
    <source>
        <dbReference type="SAM" id="MobiDB-lite"/>
    </source>
</evidence>
<comment type="similarity">
    <text evidence="4">Belongs to the inner dynein arm light chain family.</text>
</comment>
<proteinExistence type="inferred from homology"/>
<dbReference type="PANTHER" id="PTHR13183:SF0">
    <property type="entry name" value="AXONEMAL DYNEIN LIGHT INTERMEDIATE POLYPEPTIDE 1"/>
    <property type="match status" value="1"/>
</dbReference>
<organism evidence="7 8">
    <name type="scientific">Schistosoma bovis</name>
    <name type="common">Blood fluke</name>
    <dbReference type="NCBI Taxonomy" id="6184"/>
    <lineage>
        <taxon>Eukaryota</taxon>
        <taxon>Metazoa</taxon>
        <taxon>Spiralia</taxon>
        <taxon>Lophotrochozoa</taxon>
        <taxon>Platyhelminthes</taxon>
        <taxon>Trematoda</taxon>
        <taxon>Digenea</taxon>
        <taxon>Strigeidida</taxon>
        <taxon>Schistosomatoidea</taxon>
        <taxon>Schistosomatidae</taxon>
        <taxon>Schistosoma</taxon>
    </lineage>
</organism>
<evidence type="ECO:0000313" key="8">
    <source>
        <dbReference type="Proteomes" id="UP000290809"/>
    </source>
</evidence>
<evidence type="ECO:0000256" key="2">
    <source>
        <dbReference type="ARBA" id="ARBA00023054"/>
    </source>
</evidence>
<feature type="region of interest" description="Disordered" evidence="6">
    <location>
        <begin position="168"/>
        <end position="194"/>
    </location>
</feature>
<evidence type="ECO:0000256" key="1">
    <source>
        <dbReference type="ARBA" id="ARBA00023017"/>
    </source>
</evidence>
<gene>
    <name evidence="7" type="ORF">DC041_0007265</name>
</gene>
<feature type="coiled-coil region" evidence="5">
    <location>
        <begin position="483"/>
        <end position="525"/>
    </location>
</feature>
<dbReference type="EMBL" id="QMKO01002983">
    <property type="protein sequence ID" value="RTG82101.1"/>
    <property type="molecule type" value="Genomic_DNA"/>
</dbReference>
<evidence type="ECO:0000256" key="3">
    <source>
        <dbReference type="ARBA" id="ARBA00023175"/>
    </source>
</evidence>
<name>A0A430Q334_SCHBO</name>
<dbReference type="InterPro" id="IPR019347">
    <property type="entry name" value="Axonemal_dynein_light_chain"/>
</dbReference>
<dbReference type="Pfam" id="PF10211">
    <property type="entry name" value="Ax_dynein_light"/>
    <property type="match status" value="3"/>
</dbReference>
<sequence length="534" mass="61214">APTLKGTHPVTDSSNKPCVSPRGKTSLVEAKSNQQTEEILNSILPPREWSENGQLWIQRASSTPATRLDVVNLQEELDRRLQQRQARETGICPVRRELYNQVFDELIRQVTINCAERGLLLLRVRDEIRMTIAAYQTLYESSIAFGMRKALQSEQGKADMERMAPTLKGTHPVTDSSNKPCVSPRGKTSLVEAKSNQQTEEILNSILPPREWSENGQLWIQRASSTPATRLDVVNLQEELDRRLQQRQARETGICPVRRELYNQVFDELIRQVTINCAERGLLLLRVRDEIRMTIAAYQTLYESSIAFGMRKALQSEQGKADMERMAPTLKGTHPVTDSSNKPCVSPRGKTSLVEAKSNQQTEEILNSILPPREWSENGQLWIQRASSTPATRLDVVNLQEELDRRLQQRQARETGICPVRRELYNQVFDELIRQVTINCAERGLLLLRVRDEIRMTIAAYQTLYESSIAFGMRKALQSEQGKADMERMCEQIEKRAAEQRQLEEKKHQDEIQFLKRNNQQLKAQLDGIMNPKK</sequence>
<keyword evidence="3" id="KW-0505">Motor protein</keyword>
<dbReference type="GO" id="GO:0030286">
    <property type="term" value="C:dynein complex"/>
    <property type="evidence" value="ECO:0007669"/>
    <property type="project" value="UniProtKB-KW"/>
</dbReference>
<dbReference type="AlphaFoldDB" id="A0A430Q334"/>
<protein>
    <submittedName>
        <fullName evidence="7">Dynein light intermediate chain, axonemal</fullName>
    </submittedName>
</protein>
<feature type="region of interest" description="Disordered" evidence="6">
    <location>
        <begin position="1"/>
        <end position="23"/>
    </location>
</feature>
<keyword evidence="2 5" id="KW-0175">Coiled coil</keyword>
<dbReference type="STRING" id="6184.A0A430Q334"/>
<comment type="caution">
    <text evidence="7">The sequence shown here is derived from an EMBL/GenBank/DDBJ whole genome shotgun (WGS) entry which is preliminary data.</text>
</comment>
<keyword evidence="8" id="KW-1185">Reference proteome</keyword>
<dbReference type="GO" id="GO:0005930">
    <property type="term" value="C:axoneme"/>
    <property type="evidence" value="ECO:0007669"/>
    <property type="project" value="TreeGrafter"/>
</dbReference>